<dbReference type="AlphaFoldDB" id="A0AA39G5P6"/>
<keyword evidence="3" id="KW-1185">Reference proteome</keyword>
<sequence>MIRDTKKFIPKHPAVMATSTTLVDGGDNDCGGGCGAGGNNGGGELDDEHEGEGEEEFNVDNDDMNLGISL</sequence>
<comment type="caution">
    <text evidence="2">The sequence shown here is derived from an EMBL/GenBank/DDBJ whole genome shotgun (WGS) entry which is preliminary data.</text>
</comment>
<name>A0AA39G5P6_MICHY</name>
<reference evidence="2" key="2">
    <citation type="submission" date="2023-03" db="EMBL/GenBank/DDBJ databases">
        <authorList>
            <person name="Inwood S.N."/>
            <person name="Skelly J.G."/>
            <person name="Guhlin J."/>
            <person name="Harrop T.W.R."/>
            <person name="Goldson S.G."/>
            <person name="Dearden P.K."/>
        </authorList>
    </citation>
    <scope>NUCLEOTIDE SEQUENCE</scope>
    <source>
        <strain evidence="2">Lincoln</strain>
        <tissue evidence="2">Whole body</tissue>
    </source>
</reference>
<proteinExistence type="predicted"/>
<accession>A0AA39G5P6</accession>
<feature type="compositionally biased region" description="Gly residues" evidence="1">
    <location>
        <begin position="33"/>
        <end position="43"/>
    </location>
</feature>
<evidence type="ECO:0000313" key="2">
    <source>
        <dbReference type="EMBL" id="KAK0181516.1"/>
    </source>
</evidence>
<gene>
    <name evidence="2" type="ORF">PV327_003794</name>
</gene>
<reference evidence="2" key="1">
    <citation type="journal article" date="2023" name="bioRxiv">
        <title>Scaffold-level genome assemblies of two parasitoid biocontrol wasps reveal the parthenogenesis mechanism and an associated novel virus.</title>
        <authorList>
            <person name="Inwood S."/>
            <person name="Skelly J."/>
            <person name="Guhlin J."/>
            <person name="Harrop T."/>
            <person name="Goldson S."/>
            <person name="Dearden P."/>
        </authorList>
    </citation>
    <scope>NUCLEOTIDE SEQUENCE</scope>
    <source>
        <strain evidence="2">Lincoln</strain>
        <tissue evidence="2">Whole body</tissue>
    </source>
</reference>
<feature type="compositionally biased region" description="Acidic residues" evidence="1">
    <location>
        <begin position="44"/>
        <end position="63"/>
    </location>
</feature>
<evidence type="ECO:0000256" key="1">
    <source>
        <dbReference type="SAM" id="MobiDB-lite"/>
    </source>
</evidence>
<dbReference type="EMBL" id="JAQQBR010000002">
    <property type="protein sequence ID" value="KAK0181516.1"/>
    <property type="molecule type" value="Genomic_DNA"/>
</dbReference>
<dbReference type="Proteomes" id="UP001168972">
    <property type="component" value="Unassembled WGS sequence"/>
</dbReference>
<organism evidence="2 3">
    <name type="scientific">Microctonus hyperodae</name>
    <name type="common">Parasitoid wasp</name>
    <dbReference type="NCBI Taxonomy" id="165561"/>
    <lineage>
        <taxon>Eukaryota</taxon>
        <taxon>Metazoa</taxon>
        <taxon>Ecdysozoa</taxon>
        <taxon>Arthropoda</taxon>
        <taxon>Hexapoda</taxon>
        <taxon>Insecta</taxon>
        <taxon>Pterygota</taxon>
        <taxon>Neoptera</taxon>
        <taxon>Endopterygota</taxon>
        <taxon>Hymenoptera</taxon>
        <taxon>Apocrita</taxon>
        <taxon>Ichneumonoidea</taxon>
        <taxon>Braconidae</taxon>
        <taxon>Euphorinae</taxon>
        <taxon>Microctonus</taxon>
    </lineage>
</organism>
<evidence type="ECO:0000313" key="3">
    <source>
        <dbReference type="Proteomes" id="UP001168972"/>
    </source>
</evidence>
<feature type="region of interest" description="Disordered" evidence="1">
    <location>
        <begin position="33"/>
        <end position="70"/>
    </location>
</feature>
<protein>
    <submittedName>
        <fullName evidence="2">Uncharacterized protein</fullName>
    </submittedName>
</protein>